<reference evidence="5 6" key="1">
    <citation type="submission" date="2015-01" db="EMBL/GenBank/DDBJ databases">
        <title>Vibrio sp. C5 JCM 19232 whole genome shotgun sequence.</title>
        <authorList>
            <person name="Sawabe T."/>
            <person name="Meirelles P."/>
            <person name="Feng G."/>
            <person name="Sayaka M."/>
            <person name="Hattori M."/>
            <person name="Ohkuma M."/>
        </authorList>
    </citation>
    <scope>NUCLEOTIDE SEQUENCE [LARGE SCALE GENOMIC DNA]</scope>
    <source>
        <strain evidence="5 6">JCM19232</strain>
    </source>
</reference>
<dbReference type="PANTHER" id="PTHR30146:SF109">
    <property type="entry name" value="HTH-TYPE TRANSCRIPTIONAL REGULATOR GALS"/>
    <property type="match status" value="1"/>
</dbReference>
<name>A0A0B8PN79_9VIBR</name>
<dbReference type="EMBL" id="BBSA01000011">
    <property type="protein sequence ID" value="GAM64139.1"/>
    <property type="molecule type" value="Genomic_DNA"/>
</dbReference>
<evidence type="ECO:0000313" key="5">
    <source>
        <dbReference type="EMBL" id="GAM64139.1"/>
    </source>
</evidence>
<dbReference type="GO" id="GO:0003700">
    <property type="term" value="F:DNA-binding transcription factor activity"/>
    <property type="evidence" value="ECO:0007669"/>
    <property type="project" value="TreeGrafter"/>
</dbReference>
<dbReference type="InterPro" id="IPR028082">
    <property type="entry name" value="Peripla_BP_I"/>
</dbReference>
<organism evidence="5 6">
    <name type="scientific">Vibrio ishigakensis</name>
    <dbReference type="NCBI Taxonomy" id="1481914"/>
    <lineage>
        <taxon>Bacteria</taxon>
        <taxon>Pseudomonadati</taxon>
        <taxon>Pseudomonadota</taxon>
        <taxon>Gammaproteobacteria</taxon>
        <taxon>Vibrionales</taxon>
        <taxon>Vibrionaceae</taxon>
        <taxon>Vibrio</taxon>
    </lineage>
</organism>
<keyword evidence="1" id="KW-0805">Transcription regulation</keyword>
<evidence type="ECO:0000256" key="1">
    <source>
        <dbReference type="ARBA" id="ARBA00023015"/>
    </source>
</evidence>
<dbReference type="AlphaFoldDB" id="A0A0B8PN79"/>
<dbReference type="SUPFAM" id="SSF53822">
    <property type="entry name" value="Periplasmic binding protein-like I"/>
    <property type="match status" value="1"/>
</dbReference>
<feature type="domain" description="Periplasmic binding protein/LacI sugar binding" evidence="4">
    <location>
        <begin position="3"/>
        <end position="111"/>
    </location>
</feature>
<dbReference type="Gene3D" id="3.40.50.2300">
    <property type="match status" value="2"/>
</dbReference>
<evidence type="ECO:0000256" key="2">
    <source>
        <dbReference type="ARBA" id="ARBA00023125"/>
    </source>
</evidence>
<proteinExistence type="predicted"/>
<evidence type="ECO:0000256" key="3">
    <source>
        <dbReference type="ARBA" id="ARBA00023163"/>
    </source>
</evidence>
<dbReference type="Proteomes" id="UP000031670">
    <property type="component" value="Unassembled WGS sequence"/>
</dbReference>
<keyword evidence="2" id="KW-0238">DNA-binding</keyword>
<protein>
    <recommendedName>
        <fullName evidence="4">Periplasmic binding protein/LacI sugar binding domain-containing protein</fullName>
    </recommendedName>
</protein>
<evidence type="ECO:0000259" key="4">
    <source>
        <dbReference type="Pfam" id="PF00532"/>
    </source>
</evidence>
<gene>
    <name evidence="5" type="ORF">JCM19232_3415</name>
</gene>
<sequence length="122" mass="13682">MSQNTAGLIICPAKGLDTDYLHALRRRNIPVVFAVRSPELDEYDFVGIDNFKAAQIATEYLLDLGHQKIGFVGNLHNSKTASHRVSGFIGKLMERGIPLNYDYITKATSTRAEKGTPKRWPY</sequence>
<dbReference type="InterPro" id="IPR001761">
    <property type="entry name" value="Peripla_BP/Lac1_sug-bd_dom"/>
</dbReference>
<comment type="caution">
    <text evidence="5">The sequence shown here is derived from an EMBL/GenBank/DDBJ whole genome shotgun (WGS) entry which is preliminary data.</text>
</comment>
<dbReference type="Pfam" id="PF00532">
    <property type="entry name" value="Peripla_BP_1"/>
    <property type="match status" value="1"/>
</dbReference>
<keyword evidence="3" id="KW-0804">Transcription</keyword>
<reference evidence="5 6" key="2">
    <citation type="submission" date="2015-01" db="EMBL/GenBank/DDBJ databases">
        <authorList>
            <consortium name="NBRP consortium"/>
            <person name="Sawabe T."/>
            <person name="Meirelles P."/>
            <person name="Feng G."/>
            <person name="Sayaka M."/>
            <person name="Hattori M."/>
            <person name="Ohkuma M."/>
        </authorList>
    </citation>
    <scope>NUCLEOTIDE SEQUENCE [LARGE SCALE GENOMIC DNA]</scope>
    <source>
        <strain evidence="5 6">JCM19232</strain>
    </source>
</reference>
<dbReference type="GO" id="GO:0000976">
    <property type="term" value="F:transcription cis-regulatory region binding"/>
    <property type="evidence" value="ECO:0007669"/>
    <property type="project" value="TreeGrafter"/>
</dbReference>
<dbReference type="PANTHER" id="PTHR30146">
    <property type="entry name" value="LACI-RELATED TRANSCRIPTIONAL REPRESSOR"/>
    <property type="match status" value="1"/>
</dbReference>
<accession>A0A0B8PN79</accession>
<evidence type="ECO:0000313" key="6">
    <source>
        <dbReference type="Proteomes" id="UP000031670"/>
    </source>
</evidence>